<sequence>MYKTRLILFTILGLALLAIICTIVGIATPSWITINSGSFISNRIGLFKQCTDIGTFPGIESFNVTPGCTNKTQSTPVALAIIGLLCIFFAFIITLATLFMKNLSPIVSIVPATLFLLAAIFIMCSIVIYWPYTIDKELITPLHDLVLQNGELLKNSSGQIDTGLILSNNSNFSSFSPTIFNELRQLSIQNGYSYHLMIVAQVLLYVSAVLMAFTASAIKAIN</sequence>
<keyword evidence="3 5" id="KW-1133">Transmembrane helix</keyword>
<gene>
    <name evidence="6" type="ORF">GPM918_LOCUS22759</name>
    <name evidence="7" type="ORF">SRO942_LOCUS22758</name>
</gene>
<dbReference type="EMBL" id="CAJNOQ010007891">
    <property type="protein sequence ID" value="CAF1182100.1"/>
    <property type="molecule type" value="Genomic_DNA"/>
</dbReference>
<dbReference type="PANTHER" id="PTHR10671">
    <property type="entry name" value="EPITHELIAL MEMBRANE PROTEIN-RELATED"/>
    <property type="match status" value="1"/>
</dbReference>
<feature type="transmembrane region" description="Helical" evidence="5">
    <location>
        <begin position="192"/>
        <end position="218"/>
    </location>
</feature>
<evidence type="ECO:0000313" key="8">
    <source>
        <dbReference type="Proteomes" id="UP000663829"/>
    </source>
</evidence>
<dbReference type="InterPro" id="IPR050579">
    <property type="entry name" value="PMP-22/EMP/MP20-like"/>
</dbReference>
<dbReference type="Proteomes" id="UP000663829">
    <property type="component" value="Unassembled WGS sequence"/>
</dbReference>
<dbReference type="AlphaFoldDB" id="A0A814V2D2"/>
<evidence type="ECO:0000256" key="1">
    <source>
        <dbReference type="ARBA" id="ARBA00004141"/>
    </source>
</evidence>
<evidence type="ECO:0000313" key="7">
    <source>
        <dbReference type="EMBL" id="CAF3946491.1"/>
    </source>
</evidence>
<accession>A0A814V2D2</accession>
<comment type="caution">
    <text evidence="6">The sequence shown here is derived from an EMBL/GenBank/DDBJ whole genome shotgun (WGS) entry which is preliminary data.</text>
</comment>
<dbReference type="Proteomes" id="UP000681722">
    <property type="component" value="Unassembled WGS sequence"/>
</dbReference>
<evidence type="ECO:0000256" key="5">
    <source>
        <dbReference type="SAM" id="Phobius"/>
    </source>
</evidence>
<feature type="transmembrane region" description="Helical" evidence="5">
    <location>
        <begin position="77"/>
        <end position="99"/>
    </location>
</feature>
<name>A0A814V2D2_9BILA</name>
<dbReference type="GO" id="GO:0005886">
    <property type="term" value="C:plasma membrane"/>
    <property type="evidence" value="ECO:0007669"/>
    <property type="project" value="TreeGrafter"/>
</dbReference>
<reference evidence="6" key="1">
    <citation type="submission" date="2021-02" db="EMBL/GenBank/DDBJ databases">
        <authorList>
            <person name="Nowell W R."/>
        </authorList>
    </citation>
    <scope>NUCLEOTIDE SEQUENCE</scope>
</reference>
<feature type="transmembrane region" description="Helical" evidence="5">
    <location>
        <begin position="7"/>
        <end position="32"/>
    </location>
</feature>
<keyword evidence="4 5" id="KW-0472">Membrane</keyword>
<feature type="transmembrane region" description="Helical" evidence="5">
    <location>
        <begin position="106"/>
        <end position="132"/>
    </location>
</feature>
<proteinExistence type="predicted"/>
<dbReference type="PANTHER" id="PTHR10671:SF108">
    <property type="entry name" value="CLAUDIN FAMILY PROTEIN-RELATED"/>
    <property type="match status" value="1"/>
</dbReference>
<evidence type="ECO:0000313" key="6">
    <source>
        <dbReference type="EMBL" id="CAF1182100.1"/>
    </source>
</evidence>
<keyword evidence="8" id="KW-1185">Reference proteome</keyword>
<evidence type="ECO:0000256" key="2">
    <source>
        <dbReference type="ARBA" id="ARBA00022692"/>
    </source>
</evidence>
<dbReference type="Gene3D" id="1.20.140.150">
    <property type="match status" value="1"/>
</dbReference>
<keyword evidence="2 5" id="KW-0812">Transmembrane</keyword>
<protein>
    <submittedName>
        <fullName evidence="6">Uncharacterized protein</fullName>
    </submittedName>
</protein>
<organism evidence="6 8">
    <name type="scientific">Didymodactylos carnosus</name>
    <dbReference type="NCBI Taxonomy" id="1234261"/>
    <lineage>
        <taxon>Eukaryota</taxon>
        <taxon>Metazoa</taxon>
        <taxon>Spiralia</taxon>
        <taxon>Gnathifera</taxon>
        <taxon>Rotifera</taxon>
        <taxon>Eurotatoria</taxon>
        <taxon>Bdelloidea</taxon>
        <taxon>Philodinida</taxon>
        <taxon>Philodinidae</taxon>
        <taxon>Didymodactylos</taxon>
    </lineage>
</organism>
<comment type="subcellular location">
    <subcellularLocation>
        <location evidence="1">Membrane</location>
        <topology evidence="1">Multi-pass membrane protein</topology>
    </subcellularLocation>
</comment>
<dbReference type="EMBL" id="CAJOBC010007893">
    <property type="protein sequence ID" value="CAF3946491.1"/>
    <property type="molecule type" value="Genomic_DNA"/>
</dbReference>
<evidence type="ECO:0000256" key="3">
    <source>
        <dbReference type="ARBA" id="ARBA00022989"/>
    </source>
</evidence>
<evidence type="ECO:0000256" key="4">
    <source>
        <dbReference type="ARBA" id="ARBA00023136"/>
    </source>
</evidence>